<evidence type="ECO:0008006" key="4">
    <source>
        <dbReference type="Google" id="ProtNLM"/>
    </source>
</evidence>
<gene>
    <name evidence="2" type="ORF">B0A54_08849</name>
</gene>
<comment type="caution">
    <text evidence="2">The sequence shown here is derived from an EMBL/GenBank/DDBJ whole genome shotgun (WGS) entry which is preliminary data.</text>
</comment>
<reference evidence="2 3" key="1">
    <citation type="submission" date="2017-03" db="EMBL/GenBank/DDBJ databases">
        <title>Genomes of endolithic fungi from Antarctica.</title>
        <authorList>
            <person name="Coleine C."/>
            <person name="Masonjones S."/>
            <person name="Stajich J.E."/>
        </authorList>
    </citation>
    <scope>NUCLEOTIDE SEQUENCE [LARGE SCALE GENOMIC DNA]</scope>
    <source>
        <strain evidence="2 3">CCFEE 5311</strain>
    </source>
</reference>
<evidence type="ECO:0000313" key="3">
    <source>
        <dbReference type="Proteomes" id="UP000310066"/>
    </source>
</evidence>
<organism evidence="2 3">
    <name type="scientific">Friedmanniomyces endolithicus</name>
    <dbReference type="NCBI Taxonomy" id="329885"/>
    <lineage>
        <taxon>Eukaryota</taxon>
        <taxon>Fungi</taxon>
        <taxon>Dikarya</taxon>
        <taxon>Ascomycota</taxon>
        <taxon>Pezizomycotina</taxon>
        <taxon>Dothideomycetes</taxon>
        <taxon>Dothideomycetidae</taxon>
        <taxon>Mycosphaerellales</taxon>
        <taxon>Teratosphaeriaceae</taxon>
        <taxon>Friedmanniomyces</taxon>
    </lineage>
</organism>
<proteinExistence type="predicted"/>
<name>A0A4U0UVC1_9PEZI</name>
<evidence type="ECO:0000313" key="2">
    <source>
        <dbReference type="EMBL" id="TKA40061.1"/>
    </source>
</evidence>
<sequence length="116" mass="11940">MHTTAITTALLAFTSLVLSAAIPSSTTHHGSVTYCSGPNACAPMTIKNDNCLTFTSPMNHLTFSAGLSCDLYANPDCTHKFGSSQGKVGGVEGVFDVGTDARARAHGIEGVGSFLC</sequence>
<dbReference type="AlphaFoldDB" id="A0A4U0UVC1"/>
<feature type="signal peptide" evidence="1">
    <location>
        <begin position="1"/>
        <end position="19"/>
    </location>
</feature>
<keyword evidence="1" id="KW-0732">Signal</keyword>
<accession>A0A4U0UVC1</accession>
<dbReference type="OrthoDB" id="3884481at2759"/>
<protein>
    <recommendedName>
        <fullName evidence="4">Ecp2 effector protein domain-containing protein</fullName>
    </recommendedName>
</protein>
<evidence type="ECO:0000256" key="1">
    <source>
        <dbReference type="SAM" id="SignalP"/>
    </source>
</evidence>
<feature type="chain" id="PRO_5020834372" description="Ecp2 effector protein domain-containing protein" evidence="1">
    <location>
        <begin position="20"/>
        <end position="116"/>
    </location>
</feature>
<dbReference type="Proteomes" id="UP000310066">
    <property type="component" value="Unassembled WGS sequence"/>
</dbReference>
<dbReference type="EMBL" id="NAJP01000035">
    <property type="protein sequence ID" value="TKA40061.1"/>
    <property type="molecule type" value="Genomic_DNA"/>
</dbReference>